<sequence length="645" mass="68355">MKRLILLPLAAALVAGCQSDGTGASDNVAFVQLMPGDRTLAVGETLPLEVVLRRESGATPASLDGTAFRSSAPAVASVDAGGKVTGVAPGTAEITAELDGKSGSVTVRVALPPGPCTPASARTLAVGEAVVLGGVTASTGCVSGGAAGAEFLAVPYHGGGLDDTSLGLNVSGQSVTGLSSPAPSVAALAALAGPRENDDFHIRLRERAARVLAPHYNTAMAVRPGEAASTDARAPRLTLNLRSPSIGDEVQVNTQIDEPCVSPTPSTGRVVAISSRAIVLADVANPANGLTTADYQSFAAQFDTLVYPTVTGYFGEPEDVDGNGKVVIYYTREVNRLTPRGSGSYVGGFFYSRDLFPTRDRAGLQACAGSNFAEMFYMLVPDPTGAVNGNVFSRNLVLNTSVGTLAHEFQHLVNASRRLYLTRTVDWNEDTWLNEGLSHITEELMFYRVSRRAARQNVTSAQASPAGGSGPYLSYMDQNIRRYAEYLADPEHQSPYDNVAGESDDLATRGAGWAFLRYAADRSDAHENLWRTLVDSRVTGFANLKQALGVDPREWVRDWTTSVYTDDVVATDARFQQPSWNFRTFFSSYPVPVRPLAGTTNVFLNSGSGAFFRFSVAPNVAGSVNLRSGAANAPSQSYMTIVRTR</sequence>
<keyword evidence="3" id="KW-1185">Reference proteome</keyword>
<reference evidence="2 3" key="1">
    <citation type="submission" date="2020-08" db="EMBL/GenBank/DDBJ databases">
        <title>Genomic Encyclopedia of Type Strains, Phase IV (KMG-IV): sequencing the most valuable type-strain genomes for metagenomic binning, comparative biology and taxonomic classification.</title>
        <authorList>
            <person name="Goeker M."/>
        </authorList>
    </citation>
    <scope>NUCLEOTIDE SEQUENCE [LARGE SCALE GENOMIC DNA]</scope>
    <source>
        <strain evidence="2 3">DSM 29007</strain>
    </source>
</reference>
<gene>
    <name evidence="2" type="ORF">HNQ61_005449</name>
</gene>
<dbReference type="Gene3D" id="2.60.40.1080">
    <property type="match status" value="1"/>
</dbReference>
<dbReference type="PROSITE" id="PS51257">
    <property type="entry name" value="PROKAR_LIPOPROTEIN"/>
    <property type="match status" value="1"/>
</dbReference>
<dbReference type="RefSeq" id="WP_170035178.1">
    <property type="nucleotide sequence ID" value="NZ_JABDTL010000001.1"/>
</dbReference>
<dbReference type="InterPro" id="IPR003343">
    <property type="entry name" value="Big_2"/>
</dbReference>
<protein>
    <recommendedName>
        <fullName evidence="1">BIG2 domain-containing protein</fullName>
    </recommendedName>
</protein>
<dbReference type="SUPFAM" id="SSF49373">
    <property type="entry name" value="Invasin/intimin cell-adhesion fragments"/>
    <property type="match status" value="1"/>
</dbReference>
<dbReference type="SMART" id="SM00635">
    <property type="entry name" value="BID_2"/>
    <property type="match status" value="1"/>
</dbReference>
<dbReference type="Pfam" id="PF02368">
    <property type="entry name" value="Big_2"/>
    <property type="match status" value="1"/>
</dbReference>
<name>A0A841H6I8_9BACT</name>
<evidence type="ECO:0000313" key="3">
    <source>
        <dbReference type="Proteomes" id="UP000582837"/>
    </source>
</evidence>
<feature type="domain" description="BIG2" evidence="1">
    <location>
        <begin position="27"/>
        <end position="108"/>
    </location>
</feature>
<dbReference type="AlphaFoldDB" id="A0A841H6I8"/>
<organism evidence="2 3">
    <name type="scientific">Longimicrobium terrae</name>
    <dbReference type="NCBI Taxonomy" id="1639882"/>
    <lineage>
        <taxon>Bacteria</taxon>
        <taxon>Pseudomonadati</taxon>
        <taxon>Gemmatimonadota</taxon>
        <taxon>Longimicrobiia</taxon>
        <taxon>Longimicrobiales</taxon>
        <taxon>Longimicrobiaceae</taxon>
        <taxon>Longimicrobium</taxon>
    </lineage>
</organism>
<evidence type="ECO:0000259" key="1">
    <source>
        <dbReference type="SMART" id="SM00635"/>
    </source>
</evidence>
<accession>A0A841H6I8</accession>
<dbReference type="InterPro" id="IPR008964">
    <property type="entry name" value="Invasin/intimin_cell_adhesion"/>
</dbReference>
<dbReference type="EMBL" id="JACHIA010000029">
    <property type="protein sequence ID" value="MBB6073771.1"/>
    <property type="molecule type" value="Genomic_DNA"/>
</dbReference>
<proteinExistence type="predicted"/>
<comment type="caution">
    <text evidence="2">The sequence shown here is derived from an EMBL/GenBank/DDBJ whole genome shotgun (WGS) entry which is preliminary data.</text>
</comment>
<dbReference type="Proteomes" id="UP000582837">
    <property type="component" value="Unassembled WGS sequence"/>
</dbReference>
<evidence type="ECO:0000313" key="2">
    <source>
        <dbReference type="EMBL" id="MBB6073771.1"/>
    </source>
</evidence>